<dbReference type="InterPro" id="IPR010281">
    <property type="entry name" value="DUF885"/>
</dbReference>
<accession>A0A6I4I8X7</accession>
<evidence type="ECO:0000256" key="1">
    <source>
        <dbReference type="SAM" id="Phobius"/>
    </source>
</evidence>
<dbReference type="AlphaFoldDB" id="A0A6I4I8X7"/>
<dbReference type="PANTHER" id="PTHR33361:SF16">
    <property type="entry name" value="DUF885 DOMAIN-CONTAINING PROTEIN"/>
    <property type="match status" value="1"/>
</dbReference>
<name>A0A6I4I8X7_9SPHI</name>
<dbReference type="Proteomes" id="UP000434850">
    <property type="component" value="Unassembled WGS sequence"/>
</dbReference>
<keyword evidence="1" id="KW-1133">Transmembrane helix</keyword>
<sequence length="618" mass="69879">MDGKNTLELTHMQNQSTISIKVAQLIFSLVLTYWGSAMAAFAQSDPIKLKGIFKEYQEDNLKLHPINATFSGDHRYDGELANDISQAFIKTSVNVDRKYLRRLQSIKREHLSIADQISYDVLKQILQTDMDAANHHLEYLPINQFSSIPLLIGQLGSGQSAQPFRNLKDYENWIKRISAFELWADTAIANMRKGMASGVVLPKILVKRMIPQMEDLGKNDTSNVFFGPLNRIPSAISGEARKQVQHKLSKALDMVLLPAYQRMALFLKNEYLPAATDSAGLSGIPGGPAMYRYYIQLFTTTNKTPDQIYDLGLKEVARIKLQMEAIKNKTGFQGSMQDFNQFLKTDPRFMPFKNAEEVLQAYRNVYQTVKPHLSELFSIFPKSKFEIRRVEAFREASQNGPSYAIGSLDGSRPGIFYVPVPDATKINMVTLGLEATFIHEAIPGHHYQISLQQENTSLPAFRRQISFSAFTEGWGLYTESLGKQLGCYTDPYQEMGALNNELLRAIRLVADVGLHAGKMSKEQVIDYMLANQSISFADATSATERYMAMPGQALSYKVGELEMVRIREKCKARLGKQFKLLRFHDALLSQGDMPLTVLEQYMDTWVKSEKARTALKHK</sequence>
<evidence type="ECO:0000313" key="3">
    <source>
        <dbReference type="Proteomes" id="UP000434850"/>
    </source>
</evidence>
<protein>
    <submittedName>
        <fullName evidence="2">DUF885 family protein</fullName>
    </submittedName>
</protein>
<feature type="transmembrane region" description="Helical" evidence="1">
    <location>
        <begin position="22"/>
        <end position="42"/>
    </location>
</feature>
<keyword evidence="1" id="KW-0812">Transmembrane</keyword>
<dbReference type="EMBL" id="WQLA01000003">
    <property type="protein sequence ID" value="MVN91492.1"/>
    <property type="molecule type" value="Genomic_DNA"/>
</dbReference>
<keyword evidence="3" id="KW-1185">Reference proteome</keyword>
<reference evidence="2 3" key="1">
    <citation type="submission" date="2019-12" db="EMBL/GenBank/DDBJ databases">
        <title>Mucilaginibacter sp. HME9299 genome sequencing and assembly.</title>
        <authorList>
            <person name="Kang H."/>
            <person name="Kim H."/>
            <person name="Joh K."/>
        </authorList>
    </citation>
    <scope>NUCLEOTIDE SEQUENCE [LARGE SCALE GENOMIC DNA]</scope>
    <source>
        <strain evidence="2 3">HME9299</strain>
    </source>
</reference>
<dbReference type="PANTHER" id="PTHR33361">
    <property type="entry name" value="GLR0591 PROTEIN"/>
    <property type="match status" value="1"/>
</dbReference>
<comment type="caution">
    <text evidence="2">The sequence shown here is derived from an EMBL/GenBank/DDBJ whole genome shotgun (WGS) entry which is preliminary data.</text>
</comment>
<organism evidence="2 3">
    <name type="scientific">Mucilaginibacter aquatilis</name>
    <dbReference type="NCBI Taxonomy" id="1517760"/>
    <lineage>
        <taxon>Bacteria</taxon>
        <taxon>Pseudomonadati</taxon>
        <taxon>Bacteroidota</taxon>
        <taxon>Sphingobacteriia</taxon>
        <taxon>Sphingobacteriales</taxon>
        <taxon>Sphingobacteriaceae</taxon>
        <taxon>Mucilaginibacter</taxon>
    </lineage>
</organism>
<dbReference type="OrthoDB" id="9760040at2"/>
<dbReference type="RefSeq" id="WP_157541749.1">
    <property type="nucleotide sequence ID" value="NZ_WQLA01000003.1"/>
</dbReference>
<dbReference type="Pfam" id="PF05960">
    <property type="entry name" value="DUF885"/>
    <property type="match status" value="1"/>
</dbReference>
<gene>
    <name evidence="2" type="ORF">GO816_10185</name>
</gene>
<proteinExistence type="predicted"/>
<evidence type="ECO:0000313" key="2">
    <source>
        <dbReference type="EMBL" id="MVN91492.1"/>
    </source>
</evidence>
<keyword evidence="1" id="KW-0472">Membrane</keyword>